<keyword evidence="2" id="KW-0808">Transferase</keyword>
<proteinExistence type="predicted"/>
<evidence type="ECO:0000313" key="2">
    <source>
        <dbReference type="EMBL" id="CAA9578057.1"/>
    </source>
</evidence>
<feature type="compositionally biased region" description="Basic residues" evidence="1">
    <location>
        <begin position="81"/>
        <end position="90"/>
    </location>
</feature>
<organism evidence="2">
    <name type="scientific">uncultured Thermomicrobiales bacterium</name>
    <dbReference type="NCBI Taxonomy" id="1645740"/>
    <lineage>
        <taxon>Bacteria</taxon>
        <taxon>Pseudomonadati</taxon>
        <taxon>Thermomicrobiota</taxon>
        <taxon>Thermomicrobia</taxon>
        <taxon>Thermomicrobiales</taxon>
        <taxon>environmental samples</taxon>
    </lineage>
</organism>
<feature type="compositionally biased region" description="Basic residues" evidence="1">
    <location>
        <begin position="43"/>
        <end position="68"/>
    </location>
</feature>
<reference evidence="2" key="1">
    <citation type="submission" date="2020-02" db="EMBL/GenBank/DDBJ databases">
        <authorList>
            <person name="Meier V. D."/>
        </authorList>
    </citation>
    <scope>NUCLEOTIDE SEQUENCE</scope>
    <source>
        <strain evidence="2">AVDCRST_MAG49</strain>
    </source>
</reference>
<feature type="region of interest" description="Disordered" evidence="1">
    <location>
        <begin position="1"/>
        <end position="287"/>
    </location>
</feature>
<feature type="non-terminal residue" evidence="2">
    <location>
        <position position="287"/>
    </location>
</feature>
<name>A0A6J4VJZ3_9BACT</name>
<dbReference type="EC" id="2.7.4.7" evidence="2"/>
<evidence type="ECO:0000256" key="1">
    <source>
        <dbReference type="SAM" id="MobiDB-lite"/>
    </source>
</evidence>
<protein>
    <submittedName>
        <fullName evidence="2">Hydroxymethylpyrimidine phosphate kinase ThiD</fullName>
        <ecNumber evidence="2">2.7.4.7</ecNumber>
    </submittedName>
</protein>
<dbReference type="EMBL" id="CADCWG010000316">
    <property type="protein sequence ID" value="CAA9578057.1"/>
    <property type="molecule type" value="Genomic_DNA"/>
</dbReference>
<dbReference type="GO" id="GO:0008972">
    <property type="term" value="F:phosphomethylpyrimidine kinase activity"/>
    <property type="evidence" value="ECO:0007669"/>
    <property type="project" value="UniProtKB-EC"/>
</dbReference>
<feature type="non-terminal residue" evidence="2">
    <location>
        <position position="1"/>
    </location>
</feature>
<keyword evidence="2" id="KW-0418">Kinase</keyword>
<sequence length="287" mass="32588">ERHQPGSPVGARSGAGAKGDHGGRVGLRGWRRTPGRPQDLRRPRGLRHVGGDRRHRPEHPRRVRHRRGSGGGGDRPDRPPPRRHRRRRGQDRHALERPHRRGRRGPPRRLGGGQARGRSGHGRQERGPPPPGGCRRGGAEVPPADRPRGDAQPARSGGPHRPHHRDGRRRPRRGGRAPRHGAALRDREGRSPGRRTRRPRLRRRRLLRVPRGARRHAQQPRHRRHLLLGDHGVPGPWGRDPRGDLARQGVHHRRAQRELRGRRRALPGQPLLRRDTRLADPGSLRPL</sequence>
<feature type="compositionally biased region" description="Basic residues" evidence="1">
    <location>
        <begin position="249"/>
        <end position="265"/>
    </location>
</feature>
<accession>A0A6J4VJZ3</accession>
<feature type="compositionally biased region" description="Basic residues" evidence="1">
    <location>
        <begin position="192"/>
        <end position="226"/>
    </location>
</feature>
<gene>
    <name evidence="2" type="ORF">AVDCRST_MAG49-4441</name>
</gene>
<dbReference type="AlphaFoldDB" id="A0A6J4VJZ3"/>
<feature type="compositionally biased region" description="Basic residues" evidence="1">
    <location>
        <begin position="158"/>
        <end position="179"/>
    </location>
</feature>
<feature type="compositionally biased region" description="Basic residues" evidence="1">
    <location>
        <begin position="98"/>
        <end position="107"/>
    </location>
</feature>